<proteinExistence type="predicted"/>
<sequence>MQHRVVQDIEAGHATIDLDAQEQAAIAVLAGAGLVPSLRLVVRPVDPDEAGVLNWDHEPRDSGRTGRHGDHSGLRADHRAAG</sequence>
<evidence type="ECO:0000313" key="3">
    <source>
        <dbReference type="Proteomes" id="UP001235712"/>
    </source>
</evidence>
<name>A0ABT9P6B5_9ACTN</name>
<feature type="region of interest" description="Disordered" evidence="1">
    <location>
        <begin position="49"/>
        <end position="82"/>
    </location>
</feature>
<gene>
    <name evidence="2" type="ORF">J2S57_003985</name>
</gene>
<dbReference type="RefSeq" id="WP_307251168.1">
    <property type="nucleotide sequence ID" value="NZ_JAUSQZ010000001.1"/>
</dbReference>
<dbReference type="EMBL" id="JAUSQZ010000001">
    <property type="protein sequence ID" value="MDP9828236.1"/>
    <property type="molecule type" value="Genomic_DNA"/>
</dbReference>
<comment type="caution">
    <text evidence="2">The sequence shown here is derived from an EMBL/GenBank/DDBJ whole genome shotgun (WGS) entry which is preliminary data.</text>
</comment>
<keyword evidence="3" id="KW-1185">Reference proteome</keyword>
<protein>
    <submittedName>
        <fullName evidence="2">Uncharacterized protein</fullName>
    </submittedName>
</protein>
<reference evidence="2 3" key="1">
    <citation type="submission" date="2023-07" db="EMBL/GenBank/DDBJ databases">
        <title>Sequencing the genomes of 1000 actinobacteria strains.</title>
        <authorList>
            <person name="Klenk H.-P."/>
        </authorList>
    </citation>
    <scope>NUCLEOTIDE SEQUENCE [LARGE SCALE GENOMIC DNA]</scope>
    <source>
        <strain evidence="2 3">DSM 44388</strain>
    </source>
</reference>
<organism evidence="2 3">
    <name type="scientific">Kineosporia succinea</name>
    <dbReference type="NCBI Taxonomy" id="84632"/>
    <lineage>
        <taxon>Bacteria</taxon>
        <taxon>Bacillati</taxon>
        <taxon>Actinomycetota</taxon>
        <taxon>Actinomycetes</taxon>
        <taxon>Kineosporiales</taxon>
        <taxon>Kineosporiaceae</taxon>
        <taxon>Kineosporia</taxon>
    </lineage>
</organism>
<evidence type="ECO:0000313" key="2">
    <source>
        <dbReference type="EMBL" id="MDP9828236.1"/>
    </source>
</evidence>
<evidence type="ECO:0000256" key="1">
    <source>
        <dbReference type="SAM" id="MobiDB-lite"/>
    </source>
</evidence>
<dbReference type="Proteomes" id="UP001235712">
    <property type="component" value="Unassembled WGS sequence"/>
</dbReference>
<accession>A0ABT9P6B5</accession>
<feature type="compositionally biased region" description="Basic and acidic residues" evidence="1">
    <location>
        <begin position="55"/>
        <end position="82"/>
    </location>
</feature>